<dbReference type="Gene3D" id="3.30.1200.10">
    <property type="entry name" value="YggU-like"/>
    <property type="match status" value="1"/>
</dbReference>
<organism evidence="3 4">
    <name type="scientific">Spectribacter acetivorans</name>
    <dbReference type="NCBI Taxonomy" id="3075603"/>
    <lineage>
        <taxon>Bacteria</taxon>
        <taxon>Pseudomonadati</taxon>
        <taxon>Pseudomonadota</taxon>
        <taxon>Gammaproteobacteria</taxon>
        <taxon>Salinisphaerales</taxon>
        <taxon>Salinisphaeraceae</taxon>
        <taxon>Spectribacter</taxon>
    </lineage>
</organism>
<sequence>MKQARTVTLPVKVVPGASRTEIAGWLGHRLKLRVRQPADRGRANAAVIALIAQQLALSPADVRISRGATTPAKTLIIGGLDAATLRDRLKHLTGATPD</sequence>
<dbReference type="InterPro" id="IPR036591">
    <property type="entry name" value="YggU-like_sf"/>
</dbReference>
<proteinExistence type="inferred from homology"/>
<comment type="similarity">
    <text evidence="1 2">Belongs to the UPF0235 family.</text>
</comment>
<dbReference type="InterPro" id="IPR003746">
    <property type="entry name" value="DUF167"/>
</dbReference>
<dbReference type="Pfam" id="PF02594">
    <property type="entry name" value="DUF167"/>
    <property type="match status" value="1"/>
</dbReference>
<keyword evidence="4" id="KW-1185">Reference proteome</keyword>
<dbReference type="HAMAP" id="MF_00634">
    <property type="entry name" value="UPF0235"/>
    <property type="match status" value="1"/>
</dbReference>
<dbReference type="NCBIfam" id="TIGR00251">
    <property type="entry name" value="DUF167 family protein"/>
    <property type="match status" value="1"/>
</dbReference>
<dbReference type="Proteomes" id="UP001259982">
    <property type="component" value="Unassembled WGS sequence"/>
</dbReference>
<evidence type="ECO:0000256" key="2">
    <source>
        <dbReference type="HAMAP-Rule" id="MF_00634"/>
    </source>
</evidence>
<name>A0ABU3BAQ6_9GAMM</name>
<accession>A0ABU3BAQ6</accession>
<evidence type="ECO:0000313" key="3">
    <source>
        <dbReference type="EMBL" id="MDT0619130.1"/>
    </source>
</evidence>
<dbReference type="RefSeq" id="WP_311659464.1">
    <property type="nucleotide sequence ID" value="NZ_JAVRHY010000011.1"/>
</dbReference>
<dbReference type="SUPFAM" id="SSF69786">
    <property type="entry name" value="YggU-like"/>
    <property type="match status" value="1"/>
</dbReference>
<comment type="caution">
    <text evidence="3">The sequence shown here is derived from an EMBL/GenBank/DDBJ whole genome shotgun (WGS) entry which is preliminary data.</text>
</comment>
<dbReference type="EMBL" id="JAVRHY010000011">
    <property type="protein sequence ID" value="MDT0619130.1"/>
    <property type="molecule type" value="Genomic_DNA"/>
</dbReference>
<dbReference type="SMART" id="SM01152">
    <property type="entry name" value="DUF167"/>
    <property type="match status" value="1"/>
</dbReference>
<evidence type="ECO:0000256" key="1">
    <source>
        <dbReference type="ARBA" id="ARBA00010364"/>
    </source>
</evidence>
<gene>
    <name evidence="3" type="ORF">RM531_11655</name>
</gene>
<reference evidence="3 4" key="1">
    <citation type="submission" date="2023-09" db="EMBL/GenBank/DDBJ databases">
        <authorList>
            <person name="Rey-Velasco X."/>
        </authorList>
    </citation>
    <scope>NUCLEOTIDE SEQUENCE [LARGE SCALE GENOMIC DNA]</scope>
    <source>
        <strain evidence="3 4">P385</strain>
    </source>
</reference>
<evidence type="ECO:0000313" key="4">
    <source>
        <dbReference type="Proteomes" id="UP001259982"/>
    </source>
</evidence>
<protein>
    <recommendedName>
        <fullName evidence="2">UPF0235 protein RM531_11655</fullName>
    </recommendedName>
</protein>